<dbReference type="EMBL" id="KB932206">
    <property type="protein sequence ID" value="KCV69724.1"/>
    <property type="molecule type" value="Genomic_DNA"/>
</dbReference>
<feature type="region of interest" description="Disordered" evidence="1">
    <location>
        <begin position="105"/>
        <end position="138"/>
    </location>
</feature>
<dbReference type="InterPro" id="IPR027973">
    <property type="entry name" value="FSAF1-like"/>
</dbReference>
<accession>A0A058Z604</accession>
<reference evidence="2" key="1">
    <citation type="submission" date="2013-04" db="EMBL/GenBank/DDBJ databases">
        <title>The Genome Sequence of Fonticula alba ATCC 38817.</title>
        <authorList>
            <consortium name="The Broad Institute Genomics Platform"/>
            <person name="Russ C."/>
            <person name="Cuomo C."/>
            <person name="Burger G."/>
            <person name="Gray M.W."/>
            <person name="Holland P.W.H."/>
            <person name="King N."/>
            <person name="Lang F.B.F."/>
            <person name="Roger A.J."/>
            <person name="Ruiz-Trillo I."/>
            <person name="Brown M."/>
            <person name="Walker B."/>
            <person name="Young S."/>
            <person name="Zeng Q."/>
            <person name="Gargeya S."/>
            <person name="Fitzgerald M."/>
            <person name="Haas B."/>
            <person name="Abouelleil A."/>
            <person name="Allen A.W."/>
            <person name="Alvarado L."/>
            <person name="Arachchi H.M."/>
            <person name="Berlin A.M."/>
            <person name="Chapman S.B."/>
            <person name="Gainer-Dewar J."/>
            <person name="Goldberg J."/>
            <person name="Griggs A."/>
            <person name="Gujja S."/>
            <person name="Hansen M."/>
            <person name="Howarth C."/>
            <person name="Imamovic A."/>
            <person name="Ireland A."/>
            <person name="Larimer J."/>
            <person name="McCowan C."/>
            <person name="Murphy C."/>
            <person name="Pearson M."/>
            <person name="Poon T.W."/>
            <person name="Priest M."/>
            <person name="Roberts A."/>
            <person name="Saif S."/>
            <person name="Shea T."/>
            <person name="Sisk P."/>
            <person name="Sykes S."/>
            <person name="Wortman J."/>
            <person name="Nusbaum C."/>
            <person name="Birren B."/>
        </authorList>
    </citation>
    <scope>NUCLEOTIDE SEQUENCE [LARGE SCALE GENOMIC DNA]</scope>
    <source>
        <strain evidence="2">ATCC 38817</strain>
    </source>
</reference>
<evidence type="ECO:0000313" key="2">
    <source>
        <dbReference type="EMBL" id="KCV69724.1"/>
    </source>
</evidence>
<evidence type="ECO:0000256" key="1">
    <source>
        <dbReference type="SAM" id="MobiDB-lite"/>
    </source>
</evidence>
<feature type="compositionally biased region" description="Basic and acidic residues" evidence="1">
    <location>
        <begin position="156"/>
        <end position="172"/>
    </location>
</feature>
<evidence type="ECO:0000313" key="3">
    <source>
        <dbReference type="Proteomes" id="UP000030693"/>
    </source>
</evidence>
<gene>
    <name evidence="2" type="ORF">H696_04130</name>
</gene>
<dbReference type="RefSeq" id="XP_009496289.1">
    <property type="nucleotide sequence ID" value="XM_009498014.1"/>
</dbReference>
<dbReference type="Pfam" id="PF15375">
    <property type="entry name" value="FSAF1"/>
    <property type="match status" value="1"/>
</dbReference>
<feature type="region of interest" description="Disordered" evidence="1">
    <location>
        <begin position="156"/>
        <end position="195"/>
    </location>
</feature>
<proteinExistence type="predicted"/>
<keyword evidence="3" id="KW-1185">Reference proteome</keyword>
<sequence length="195" mass="21455">MSSRGRSSNGSGAPPTNNPRLNAVLSNLSKFNNARSISKEMLQEVERFATADYAGQQLKRYRKTQILKAGGKVGKVHNVPMNVGLGHRQAQYGRELKQHQASLEAGNLTSKHAPTLKRGRESSLAGEMRRQGGDIGSRTRFGKFVDGIFHISEHTRVKHEREIRPPSADKLRGGKSAGKASKKASGGKKKKKFRR</sequence>
<feature type="compositionally biased region" description="Basic residues" evidence="1">
    <location>
        <begin position="180"/>
        <end position="195"/>
    </location>
</feature>
<dbReference type="GeneID" id="20528855"/>
<dbReference type="AlphaFoldDB" id="A0A058Z604"/>
<protein>
    <submittedName>
        <fullName evidence="2">Uncharacterized protein</fullName>
    </submittedName>
</protein>
<feature type="region of interest" description="Disordered" evidence="1">
    <location>
        <begin position="1"/>
        <end position="22"/>
    </location>
</feature>
<dbReference type="Proteomes" id="UP000030693">
    <property type="component" value="Unassembled WGS sequence"/>
</dbReference>
<organism evidence="2">
    <name type="scientific">Fonticula alba</name>
    <name type="common">Slime mold</name>
    <dbReference type="NCBI Taxonomy" id="691883"/>
    <lineage>
        <taxon>Eukaryota</taxon>
        <taxon>Rotosphaerida</taxon>
        <taxon>Fonticulaceae</taxon>
        <taxon>Fonticula</taxon>
    </lineage>
</organism>
<name>A0A058Z604_FONAL</name>
<feature type="compositionally biased region" description="Low complexity" evidence="1">
    <location>
        <begin position="1"/>
        <end position="12"/>
    </location>
</feature>